<evidence type="ECO:0000313" key="4">
    <source>
        <dbReference type="Proteomes" id="UP001444661"/>
    </source>
</evidence>
<comment type="caution">
    <text evidence="3">The sequence shown here is derived from an EMBL/GenBank/DDBJ whole genome shotgun (WGS) entry which is preliminary data.</text>
</comment>
<sequence>MASISSMVAQHRPDLGPLQDLYRHFHAHPELSNQERETAASIATELRNISPDFVIKTGIGGHGLAAILRNRGGPTVLLRADIDALPVLERTGLPYASTRRMHDVLDGVEKPVMHACGHDMHITCLLGAARILVSSRDAWTGTLVLAFQPAEERGTGAQAMVDDGLYDPQKHAVPIPDVVLGAHVTGAARTGVIGTRRGLMATSADSMRVTLYGRGGHASMPHAAVDPVLMAASAILKLQTIVSRETDPADSAVVTVASVHAGDAENIIADEARLSVESRAVNQRTRDRTLKRIRDIVRAECLGAQATREPTFQTTRAFPLTINDDEVTARVEETFAAHFGEGKPTMNDKKGEDEEGAHECRRYDRDIPRFAASEDFSILATAVGKPYCFFMYGGVEAEAWDRAESQGTLAESIPSNHSALFAPAIMPTLQVGLDGYAAAALTFLGKKR</sequence>
<dbReference type="PANTHER" id="PTHR11014">
    <property type="entry name" value="PEPTIDASE M20 FAMILY MEMBER"/>
    <property type="match status" value="1"/>
</dbReference>
<dbReference type="Gene3D" id="3.40.630.10">
    <property type="entry name" value="Zn peptidases"/>
    <property type="match status" value="1"/>
</dbReference>
<evidence type="ECO:0000259" key="2">
    <source>
        <dbReference type="Pfam" id="PF07687"/>
    </source>
</evidence>
<evidence type="ECO:0000313" key="3">
    <source>
        <dbReference type="EMBL" id="KAK8023606.1"/>
    </source>
</evidence>
<dbReference type="InterPro" id="IPR002933">
    <property type="entry name" value="Peptidase_M20"/>
</dbReference>
<reference evidence="3 4" key="1">
    <citation type="submission" date="2023-01" db="EMBL/GenBank/DDBJ databases">
        <title>Analysis of 21 Apiospora genomes using comparative genomics revels a genus with tremendous synthesis potential of carbohydrate active enzymes and secondary metabolites.</title>
        <authorList>
            <person name="Sorensen T."/>
        </authorList>
    </citation>
    <scope>NUCLEOTIDE SEQUENCE [LARGE SCALE GENOMIC DNA]</scope>
    <source>
        <strain evidence="3 4">CBS 33761</strain>
    </source>
</reference>
<dbReference type="EMBL" id="JAQQWK010000011">
    <property type="protein sequence ID" value="KAK8023606.1"/>
    <property type="molecule type" value="Genomic_DNA"/>
</dbReference>
<protein>
    <recommendedName>
        <fullName evidence="2">Peptidase M20 dimerisation domain-containing protein</fullName>
    </recommendedName>
</protein>
<dbReference type="SUPFAM" id="SSF53187">
    <property type="entry name" value="Zn-dependent exopeptidases"/>
    <property type="match status" value="1"/>
</dbReference>
<organism evidence="3 4">
    <name type="scientific">Apiospora rasikravindrae</name>
    <dbReference type="NCBI Taxonomy" id="990691"/>
    <lineage>
        <taxon>Eukaryota</taxon>
        <taxon>Fungi</taxon>
        <taxon>Dikarya</taxon>
        <taxon>Ascomycota</taxon>
        <taxon>Pezizomycotina</taxon>
        <taxon>Sordariomycetes</taxon>
        <taxon>Xylariomycetidae</taxon>
        <taxon>Amphisphaeriales</taxon>
        <taxon>Apiosporaceae</taxon>
        <taxon>Apiospora</taxon>
    </lineage>
</organism>
<dbReference type="PIRSF" id="PIRSF005962">
    <property type="entry name" value="Pept_M20D_amidohydro"/>
    <property type="match status" value="1"/>
</dbReference>
<dbReference type="SUPFAM" id="SSF55031">
    <property type="entry name" value="Bacterial exopeptidase dimerisation domain"/>
    <property type="match status" value="1"/>
</dbReference>
<dbReference type="InterPro" id="IPR036264">
    <property type="entry name" value="Bact_exopeptidase_dim_dom"/>
</dbReference>
<feature type="domain" description="Peptidase M20 dimerisation" evidence="2">
    <location>
        <begin position="205"/>
        <end position="301"/>
    </location>
</feature>
<comment type="similarity">
    <text evidence="1">Belongs to the peptidase M20A family.</text>
</comment>
<gene>
    <name evidence="3" type="ORF">PG993_011672</name>
</gene>
<dbReference type="InterPro" id="IPR017439">
    <property type="entry name" value="Amidohydrolase"/>
</dbReference>
<dbReference type="Gene3D" id="3.30.70.360">
    <property type="match status" value="1"/>
</dbReference>
<dbReference type="PANTHER" id="PTHR11014:SF63">
    <property type="entry name" value="METALLOPEPTIDASE, PUTATIVE (AFU_ORTHOLOGUE AFUA_6G09600)-RELATED"/>
    <property type="match status" value="1"/>
</dbReference>
<dbReference type="Proteomes" id="UP001444661">
    <property type="component" value="Unassembled WGS sequence"/>
</dbReference>
<accession>A0ABR1S0A2</accession>
<keyword evidence="4" id="KW-1185">Reference proteome</keyword>
<dbReference type="Pfam" id="PF07687">
    <property type="entry name" value="M20_dimer"/>
    <property type="match status" value="1"/>
</dbReference>
<dbReference type="NCBIfam" id="TIGR01891">
    <property type="entry name" value="amidohydrolases"/>
    <property type="match status" value="1"/>
</dbReference>
<proteinExistence type="inferred from homology"/>
<evidence type="ECO:0000256" key="1">
    <source>
        <dbReference type="ARBA" id="ARBA00006247"/>
    </source>
</evidence>
<dbReference type="InterPro" id="IPR011650">
    <property type="entry name" value="Peptidase_M20_dimer"/>
</dbReference>
<dbReference type="Pfam" id="PF01546">
    <property type="entry name" value="Peptidase_M20"/>
    <property type="match status" value="1"/>
</dbReference>
<name>A0ABR1S0A2_9PEZI</name>